<name>A0ABV5GIP5_9FLAO</name>
<feature type="chain" id="PRO_5047026926" description="Lipoprotein" evidence="1">
    <location>
        <begin position="22"/>
        <end position="299"/>
    </location>
</feature>
<dbReference type="EMBL" id="JBHMEY010000004">
    <property type="protein sequence ID" value="MFB9095248.1"/>
    <property type="molecule type" value="Genomic_DNA"/>
</dbReference>
<dbReference type="RefSeq" id="WP_236458135.1">
    <property type="nucleotide sequence ID" value="NZ_CBCSGE010000015.1"/>
</dbReference>
<reference evidence="2 3" key="1">
    <citation type="submission" date="2024-09" db="EMBL/GenBank/DDBJ databases">
        <authorList>
            <person name="Sun Q."/>
            <person name="Mori K."/>
        </authorList>
    </citation>
    <scope>NUCLEOTIDE SEQUENCE [LARGE SCALE GENOMIC DNA]</scope>
    <source>
        <strain evidence="2 3">CECT 7955</strain>
    </source>
</reference>
<sequence>MRKIVLLILCLCILSCKSAYTRIGDKDANYIPYYLKVNEADSLYLVKNYQESYKILDSVFKRYEPINTQMYYEVHTYMNLKVILNKKITKKETKNWIVNYGITLSSLKNDSILKLYYSKKGKLNFDYPKLREKFMSSLQLDLREEIVKMIEQDQLYRKKNYQANIDKQEEIDAKNAKRYIEIFNQYGYPSARVIGDFSIDKRIINEDIILLHTNNEERVNYFLPKILEYIKKGEAKPFTYANMYDQYNLYNGGEQYYGSYTNKVDIPITELNRRRRTIGLPNYGYEKWRFKKMFPDEEY</sequence>
<dbReference type="Proteomes" id="UP001589607">
    <property type="component" value="Unassembled WGS sequence"/>
</dbReference>
<proteinExistence type="predicted"/>
<protein>
    <recommendedName>
        <fullName evidence="4">Lipoprotein</fullName>
    </recommendedName>
</protein>
<accession>A0ABV5GIP5</accession>
<feature type="signal peptide" evidence="1">
    <location>
        <begin position="1"/>
        <end position="21"/>
    </location>
</feature>
<evidence type="ECO:0000313" key="3">
    <source>
        <dbReference type="Proteomes" id="UP001589607"/>
    </source>
</evidence>
<evidence type="ECO:0008006" key="4">
    <source>
        <dbReference type="Google" id="ProtNLM"/>
    </source>
</evidence>
<evidence type="ECO:0000256" key="1">
    <source>
        <dbReference type="SAM" id="SignalP"/>
    </source>
</evidence>
<evidence type="ECO:0000313" key="2">
    <source>
        <dbReference type="EMBL" id="MFB9095248.1"/>
    </source>
</evidence>
<organism evidence="2 3">
    <name type="scientific">Flavobacterium jumunjinense</name>
    <dbReference type="NCBI Taxonomy" id="998845"/>
    <lineage>
        <taxon>Bacteria</taxon>
        <taxon>Pseudomonadati</taxon>
        <taxon>Bacteroidota</taxon>
        <taxon>Flavobacteriia</taxon>
        <taxon>Flavobacteriales</taxon>
        <taxon>Flavobacteriaceae</taxon>
        <taxon>Flavobacterium</taxon>
    </lineage>
</organism>
<keyword evidence="1" id="KW-0732">Signal</keyword>
<comment type="caution">
    <text evidence="2">The sequence shown here is derived from an EMBL/GenBank/DDBJ whole genome shotgun (WGS) entry which is preliminary data.</text>
</comment>
<gene>
    <name evidence="2" type="ORF">ACFFVF_01865</name>
</gene>
<keyword evidence="3" id="KW-1185">Reference proteome</keyword>